<evidence type="ECO:0000313" key="10">
    <source>
        <dbReference type="EMBL" id="ADI15779.1"/>
    </source>
</evidence>
<name>D7CUJ4_TRURR</name>
<dbReference type="eggNOG" id="COG2212">
    <property type="taxonomic scope" value="Bacteria"/>
</dbReference>
<feature type="transmembrane region" description="Helical" evidence="9">
    <location>
        <begin position="6"/>
        <end position="28"/>
    </location>
</feature>
<dbReference type="RefSeq" id="WP_013179140.1">
    <property type="nucleotide sequence ID" value="NC_014221.1"/>
</dbReference>
<reference evidence="11" key="1">
    <citation type="submission" date="2010-05" db="EMBL/GenBank/DDBJ databases">
        <title>The complete genome of Truepera radiovictris DSM 17093.</title>
        <authorList>
            <consortium name="US DOE Joint Genome Institute (JGI-PGF)"/>
            <person name="Lucas S."/>
            <person name="Copeland A."/>
            <person name="Lapidus A."/>
            <person name="Glavina del Rio T."/>
            <person name="Dalin E."/>
            <person name="Tice H."/>
            <person name="Bruce D."/>
            <person name="Goodwin L."/>
            <person name="Pitluck S."/>
            <person name="Kyrpides N."/>
            <person name="Mavromatis K."/>
            <person name="Ovchinnikova G."/>
            <person name="Munk A.C."/>
            <person name="Detter J.C."/>
            <person name="Han C."/>
            <person name="Tapia R."/>
            <person name="Land M."/>
            <person name="Hauser L."/>
            <person name="Markowitz V."/>
            <person name="Cheng J.-F."/>
            <person name="Hugenholtz P."/>
            <person name="Woyke T."/>
            <person name="Wu D."/>
            <person name="Tindall B."/>
            <person name="Pomrenke H.G."/>
            <person name="Brambilla E."/>
            <person name="Klenk H.-P."/>
            <person name="Eisen J.A."/>
        </authorList>
    </citation>
    <scope>NUCLEOTIDE SEQUENCE [LARGE SCALE GENOMIC DNA]</scope>
    <source>
        <strain evidence="11">DSM 17093 / CIP 108686 / LMG 22925 / RQ-24</strain>
    </source>
</reference>
<evidence type="ECO:0000256" key="7">
    <source>
        <dbReference type="ARBA" id="ARBA00023136"/>
    </source>
</evidence>
<evidence type="ECO:0000256" key="3">
    <source>
        <dbReference type="ARBA" id="ARBA00022448"/>
    </source>
</evidence>
<keyword evidence="6 9" id="KW-1133">Transmembrane helix</keyword>
<accession>D7CUJ4</accession>
<keyword evidence="5 9" id="KW-0812">Transmembrane</keyword>
<dbReference type="PIRSF" id="PIRSF028784">
    <property type="entry name" value="MrpF"/>
    <property type="match status" value="1"/>
</dbReference>
<keyword evidence="8" id="KW-0406">Ion transport</keyword>
<dbReference type="GO" id="GO:0015385">
    <property type="term" value="F:sodium:proton antiporter activity"/>
    <property type="evidence" value="ECO:0007669"/>
    <property type="project" value="TreeGrafter"/>
</dbReference>
<keyword evidence="3 8" id="KW-0813">Transport</keyword>
<sequence>MTPLSPFLVVVVLLAFAALLVSLTLSFVRVIRGPTLPDRVAALELVNVLTVSFIALYTVWSGQVAFIDAAAALALIAFVSTVAFARYAERGGGQ</sequence>
<dbReference type="EMBL" id="CP002049">
    <property type="protein sequence ID" value="ADI15779.1"/>
    <property type="molecule type" value="Genomic_DNA"/>
</dbReference>
<evidence type="ECO:0000256" key="8">
    <source>
        <dbReference type="PIRNR" id="PIRNR028784"/>
    </source>
</evidence>
<evidence type="ECO:0000256" key="5">
    <source>
        <dbReference type="ARBA" id="ARBA00022692"/>
    </source>
</evidence>
<reference evidence="10 11" key="2">
    <citation type="journal article" date="2011" name="Stand. Genomic Sci.">
        <title>Complete genome sequence of Truepera radiovictrix type strain (RQ-24).</title>
        <authorList>
            <person name="Ivanova N."/>
            <person name="Rohde C."/>
            <person name="Munk C."/>
            <person name="Nolan M."/>
            <person name="Lucas S."/>
            <person name="Del Rio T.G."/>
            <person name="Tice H."/>
            <person name="Deshpande S."/>
            <person name="Cheng J.F."/>
            <person name="Tapia R."/>
            <person name="Han C."/>
            <person name="Goodwin L."/>
            <person name="Pitluck S."/>
            <person name="Liolios K."/>
            <person name="Mavromatis K."/>
            <person name="Mikhailova N."/>
            <person name="Pati A."/>
            <person name="Chen A."/>
            <person name="Palaniappan K."/>
            <person name="Land M."/>
            <person name="Hauser L."/>
            <person name="Chang Y.J."/>
            <person name="Jeffries C.D."/>
            <person name="Brambilla E."/>
            <person name="Rohde M."/>
            <person name="Goker M."/>
            <person name="Tindall B.J."/>
            <person name="Woyke T."/>
            <person name="Bristow J."/>
            <person name="Eisen J.A."/>
            <person name="Markowitz V."/>
            <person name="Hugenholtz P."/>
            <person name="Kyrpides N.C."/>
            <person name="Klenk H.P."/>
            <person name="Lapidus A."/>
        </authorList>
    </citation>
    <scope>NUCLEOTIDE SEQUENCE [LARGE SCALE GENOMIC DNA]</scope>
    <source>
        <strain evidence="11">DSM 17093 / CIP 108686 / LMG 22925 / RQ-24</strain>
    </source>
</reference>
<dbReference type="PANTHER" id="PTHR34702:SF1">
    <property type="entry name" value="NA(+)_H(+) ANTIPORTER SUBUNIT F"/>
    <property type="match status" value="1"/>
</dbReference>
<organism evidence="10 11">
    <name type="scientific">Truepera radiovictrix (strain DSM 17093 / CIP 108686 / LMG 22925 / RQ-24)</name>
    <dbReference type="NCBI Taxonomy" id="649638"/>
    <lineage>
        <taxon>Bacteria</taxon>
        <taxon>Thermotogati</taxon>
        <taxon>Deinococcota</taxon>
        <taxon>Deinococci</taxon>
        <taxon>Trueperales</taxon>
        <taxon>Trueperaceae</taxon>
        <taxon>Truepera</taxon>
    </lineage>
</organism>
<dbReference type="PANTHER" id="PTHR34702">
    <property type="entry name" value="NA(+)/H(+) ANTIPORTER SUBUNIT F1"/>
    <property type="match status" value="1"/>
</dbReference>
<dbReference type="AlphaFoldDB" id="D7CUJ4"/>
<feature type="transmembrane region" description="Helical" evidence="9">
    <location>
        <begin position="40"/>
        <end position="60"/>
    </location>
</feature>
<dbReference type="KEGG" id="tra:Trad_2675"/>
<evidence type="ECO:0000256" key="9">
    <source>
        <dbReference type="SAM" id="Phobius"/>
    </source>
</evidence>
<evidence type="ECO:0000256" key="2">
    <source>
        <dbReference type="ARBA" id="ARBA00009212"/>
    </source>
</evidence>
<keyword evidence="11" id="KW-1185">Reference proteome</keyword>
<keyword evidence="4 8" id="KW-1003">Cell membrane</keyword>
<keyword evidence="7 8" id="KW-0472">Membrane</keyword>
<evidence type="ECO:0000256" key="1">
    <source>
        <dbReference type="ARBA" id="ARBA00004651"/>
    </source>
</evidence>
<dbReference type="GO" id="GO:0005886">
    <property type="term" value="C:plasma membrane"/>
    <property type="evidence" value="ECO:0007669"/>
    <property type="project" value="UniProtKB-SubCell"/>
</dbReference>
<dbReference type="STRING" id="649638.Trad_2675"/>
<proteinExistence type="inferred from homology"/>
<dbReference type="Proteomes" id="UP000000379">
    <property type="component" value="Chromosome"/>
</dbReference>
<dbReference type="InterPro" id="IPR007208">
    <property type="entry name" value="MrpF/PhaF-like"/>
</dbReference>
<gene>
    <name evidence="10" type="ordered locus">Trad_2675</name>
</gene>
<evidence type="ECO:0000256" key="4">
    <source>
        <dbReference type="ARBA" id="ARBA00022475"/>
    </source>
</evidence>
<dbReference type="HOGENOM" id="CLU_125825_1_2_0"/>
<comment type="similarity">
    <text evidence="2 8">Belongs to the CPA3 antiporters (TC 2.A.63) subunit F family.</text>
</comment>
<feature type="transmembrane region" description="Helical" evidence="9">
    <location>
        <begin position="66"/>
        <end position="88"/>
    </location>
</feature>
<comment type="subcellular location">
    <subcellularLocation>
        <location evidence="1 8">Cell membrane</location>
        <topology evidence="1 8">Multi-pass membrane protein</topology>
    </subcellularLocation>
</comment>
<evidence type="ECO:0000313" key="11">
    <source>
        <dbReference type="Proteomes" id="UP000000379"/>
    </source>
</evidence>
<protein>
    <submittedName>
        <fullName evidence="10">Multiple resistance and pH regulation protein F</fullName>
    </submittedName>
</protein>
<dbReference type="Pfam" id="PF04066">
    <property type="entry name" value="MrpF_PhaF"/>
    <property type="match status" value="1"/>
</dbReference>
<evidence type="ECO:0000256" key="6">
    <source>
        <dbReference type="ARBA" id="ARBA00022989"/>
    </source>
</evidence>
<keyword evidence="8" id="KW-0050">Antiport</keyword>